<dbReference type="GO" id="GO:0003723">
    <property type="term" value="F:RNA binding"/>
    <property type="evidence" value="ECO:0007669"/>
    <property type="project" value="UniProtKB-KW"/>
</dbReference>
<keyword evidence="5" id="KW-0804">Transcription</keyword>
<dbReference type="RefSeq" id="WP_202241487.1">
    <property type="nucleotide sequence ID" value="NZ_JAESIY010000001.1"/>
</dbReference>
<sequence length="368" mass="43257">MQTIFAYRQSREANYGIAQEYIAERFAPDLNSMEVQDKGLLNEQKQEALKIFKENYKNESYHSVKGSEKKVNEAVDDAIRHYYRDVDKDFKFFKKNMVLEAEKVHDQYISILNLIITLADRAEQDKRGGHENFVKNLLIHALKFNESLENVSLRRNLKWEDESIAWHWFKEFIKVDEEYQQYQRLETPTFEDDRAIINHIVKNILFKNDVIDKHMEEGDLNWVEDRAIIKSLVTKTIKSIPEDKDEDFELQELSYNWEDDKAFFILLFEETKSVESEYGELIAKKTKNWDIERIAATDKVILDMAISEMINFPSIPVKVTINEYIEIAKKYSTPKSKTFVNGVLDVIANELVESGDIRKSGRGLIDNK</sequence>
<dbReference type="InterPro" id="IPR011605">
    <property type="entry name" value="NusB_fam"/>
</dbReference>
<gene>
    <name evidence="7" type="primary">nusB</name>
    <name evidence="7" type="ORF">JL102_00435</name>
</gene>
<protein>
    <submittedName>
        <fullName evidence="7">Transcription antitermination factor NusB</fullName>
    </submittedName>
</protein>
<keyword evidence="2" id="KW-0889">Transcription antitermination</keyword>
<dbReference type="AlphaFoldDB" id="A0A937JXF6"/>
<evidence type="ECO:0000256" key="1">
    <source>
        <dbReference type="ARBA" id="ARBA00005952"/>
    </source>
</evidence>
<dbReference type="GO" id="GO:0006353">
    <property type="term" value="P:DNA-templated transcription termination"/>
    <property type="evidence" value="ECO:0007669"/>
    <property type="project" value="InterPro"/>
</dbReference>
<dbReference type="GO" id="GO:0031564">
    <property type="term" value="P:transcription antitermination"/>
    <property type="evidence" value="ECO:0007669"/>
    <property type="project" value="UniProtKB-KW"/>
</dbReference>
<accession>A0A937JXF6</accession>
<keyword evidence="8" id="KW-1185">Reference proteome</keyword>
<proteinExistence type="inferred from homology"/>
<organism evidence="7 8">
    <name type="scientific">Fulvivirga sediminis</name>
    <dbReference type="NCBI Taxonomy" id="2803949"/>
    <lineage>
        <taxon>Bacteria</taxon>
        <taxon>Pseudomonadati</taxon>
        <taxon>Bacteroidota</taxon>
        <taxon>Cytophagia</taxon>
        <taxon>Cytophagales</taxon>
        <taxon>Fulvivirgaceae</taxon>
        <taxon>Fulvivirga</taxon>
    </lineage>
</organism>
<name>A0A937JXF6_9BACT</name>
<dbReference type="GO" id="GO:0005829">
    <property type="term" value="C:cytosol"/>
    <property type="evidence" value="ECO:0007669"/>
    <property type="project" value="TreeGrafter"/>
</dbReference>
<keyword evidence="4" id="KW-0805">Transcription regulation</keyword>
<evidence type="ECO:0000256" key="4">
    <source>
        <dbReference type="ARBA" id="ARBA00023015"/>
    </source>
</evidence>
<feature type="domain" description="NusB/RsmB/TIM44" evidence="6">
    <location>
        <begin position="256"/>
        <end position="348"/>
    </location>
</feature>
<dbReference type="Pfam" id="PF01029">
    <property type="entry name" value="NusB"/>
    <property type="match status" value="1"/>
</dbReference>
<evidence type="ECO:0000259" key="6">
    <source>
        <dbReference type="Pfam" id="PF01029"/>
    </source>
</evidence>
<keyword evidence="3" id="KW-0694">RNA-binding</keyword>
<evidence type="ECO:0000256" key="3">
    <source>
        <dbReference type="ARBA" id="ARBA00022884"/>
    </source>
</evidence>
<evidence type="ECO:0000256" key="2">
    <source>
        <dbReference type="ARBA" id="ARBA00022814"/>
    </source>
</evidence>
<reference evidence="7" key="1">
    <citation type="submission" date="2021-01" db="EMBL/GenBank/DDBJ databases">
        <title>Fulvivirga kasyanovii gen. nov., sp nov., a novel member of the phylum Bacteroidetes isolated from seawater in a mussel farm.</title>
        <authorList>
            <person name="Zhao L.-H."/>
            <person name="Wang Z.-J."/>
        </authorList>
    </citation>
    <scope>NUCLEOTIDE SEQUENCE</scope>
    <source>
        <strain evidence="7">2943</strain>
    </source>
</reference>
<evidence type="ECO:0000313" key="8">
    <source>
        <dbReference type="Proteomes" id="UP000659388"/>
    </source>
</evidence>
<dbReference type="Gene3D" id="1.10.940.10">
    <property type="entry name" value="NusB-like"/>
    <property type="match status" value="1"/>
</dbReference>
<dbReference type="Proteomes" id="UP000659388">
    <property type="component" value="Unassembled WGS sequence"/>
</dbReference>
<dbReference type="InterPro" id="IPR006027">
    <property type="entry name" value="NusB_RsmB_TIM44"/>
</dbReference>
<dbReference type="NCBIfam" id="TIGR01951">
    <property type="entry name" value="nusB"/>
    <property type="match status" value="1"/>
</dbReference>
<dbReference type="EMBL" id="JAESIY010000001">
    <property type="protein sequence ID" value="MBL3654579.1"/>
    <property type="molecule type" value="Genomic_DNA"/>
</dbReference>
<evidence type="ECO:0000313" key="7">
    <source>
        <dbReference type="EMBL" id="MBL3654579.1"/>
    </source>
</evidence>
<dbReference type="PANTHER" id="PTHR11078">
    <property type="entry name" value="N UTILIZATION SUBSTANCE PROTEIN B-RELATED"/>
    <property type="match status" value="1"/>
</dbReference>
<comment type="similarity">
    <text evidence="1">Belongs to the NusB family.</text>
</comment>
<dbReference type="SUPFAM" id="SSF48013">
    <property type="entry name" value="NusB-like"/>
    <property type="match status" value="1"/>
</dbReference>
<dbReference type="PANTHER" id="PTHR11078:SF3">
    <property type="entry name" value="ANTITERMINATION NUSB DOMAIN-CONTAINING PROTEIN"/>
    <property type="match status" value="1"/>
</dbReference>
<dbReference type="InterPro" id="IPR035926">
    <property type="entry name" value="NusB-like_sf"/>
</dbReference>
<evidence type="ECO:0000256" key="5">
    <source>
        <dbReference type="ARBA" id="ARBA00023163"/>
    </source>
</evidence>
<comment type="caution">
    <text evidence="7">The sequence shown here is derived from an EMBL/GenBank/DDBJ whole genome shotgun (WGS) entry which is preliminary data.</text>
</comment>